<evidence type="ECO:0000313" key="2">
    <source>
        <dbReference type="Proteomes" id="UP000030649"/>
    </source>
</evidence>
<accession>U1ML03</accession>
<organism evidence="1 2">
    <name type="scientific">Haloquadratum walsbyi J07HQW1</name>
    <dbReference type="NCBI Taxonomy" id="1238424"/>
    <lineage>
        <taxon>Archaea</taxon>
        <taxon>Methanobacteriati</taxon>
        <taxon>Methanobacteriota</taxon>
        <taxon>Stenosarchaea group</taxon>
        <taxon>Halobacteria</taxon>
        <taxon>Halobacteriales</taxon>
        <taxon>Haloferacaceae</taxon>
        <taxon>Haloquadratum</taxon>
    </lineage>
</organism>
<sequence length="63" mass="7239">MSLTVIRQTVSTDVDTSYLVAGQHQSTIDTNNITVILIFTEYDMCSVFRWVDNQDSQVKIYAY</sequence>
<evidence type="ECO:0000313" key="1">
    <source>
        <dbReference type="EMBL" id="ERG90294.1"/>
    </source>
</evidence>
<reference evidence="1 2" key="1">
    <citation type="journal article" date="2013" name="PLoS ONE">
        <title>Assembly-driven community genomics of a hypersaline microbial ecosystem.</title>
        <authorList>
            <person name="Podell S."/>
            <person name="Ugalde J.A."/>
            <person name="Narasingarao P."/>
            <person name="Banfield J.F."/>
            <person name="Heidelberg K.B."/>
            <person name="Allen E.E."/>
        </authorList>
    </citation>
    <scope>NUCLEOTIDE SEQUENCE [LARGE SCALE GENOMIC DNA]</scope>
    <source>
        <strain evidence="2">J07HQW1</strain>
    </source>
</reference>
<protein>
    <submittedName>
        <fullName evidence="1">Uncharacterized protein</fullName>
    </submittedName>
</protein>
<dbReference type="AlphaFoldDB" id="U1ML03"/>
<dbReference type="Proteomes" id="UP000030649">
    <property type="component" value="Unassembled WGS sequence"/>
</dbReference>
<dbReference type="STRING" id="1238424.J07HQW1_00313"/>
<dbReference type="EMBL" id="KE356560">
    <property type="protein sequence ID" value="ERG90294.1"/>
    <property type="molecule type" value="Genomic_DNA"/>
</dbReference>
<name>U1ML03_9EURY</name>
<proteinExistence type="predicted"/>
<dbReference type="HOGENOM" id="CLU_2875013_0_0_2"/>
<gene>
    <name evidence="1" type="ORF">J07HQW1_00313</name>
</gene>